<name>A0A6J8F641_LEIDO</name>
<feature type="region of interest" description="Disordered" evidence="2">
    <location>
        <begin position="861"/>
        <end position="898"/>
    </location>
</feature>
<feature type="region of interest" description="Disordered" evidence="2">
    <location>
        <begin position="980"/>
        <end position="1006"/>
    </location>
</feature>
<feature type="compositionally biased region" description="Low complexity" evidence="2">
    <location>
        <begin position="361"/>
        <end position="373"/>
    </location>
</feature>
<evidence type="ECO:0000256" key="1">
    <source>
        <dbReference type="SAM" id="Coils"/>
    </source>
</evidence>
<feature type="coiled-coil region" evidence="1">
    <location>
        <begin position="650"/>
        <end position="691"/>
    </location>
</feature>
<feature type="region of interest" description="Disordered" evidence="2">
    <location>
        <begin position="447"/>
        <end position="475"/>
    </location>
</feature>
<evidence type="ECO:0000256" key="2">
    <source>
        <dbReference type="SAM" id="MobiDB-lite"/>
    </source>
</evidence>
<feature type="region of interest" description="Disordered" evidence="2">
    <location>
        <begin position="1373"/>
        <end position="1392"/>
    </location>
</feature>
<evidence type="ECO:0000313" key="3">
    <source>
        <dbReference type="EMBL" id="CAC5428499.1"/>
    </source>
</evidence>
<feature type="compositionally biased region" description="Low complexity" evidence="2">
    <location>
        <begin position="100"/>
        <end position="122"/>
    </location>
</feature>
<feature type="compositionally biased region" description="Low complexity" evidence="2">
    <location>
        <begin position="521"/>
        <end position="533"/>
    </location>
</feature>
<dbReference type="Proteomes" id="UP000601710">
    <property type="component" value="Chromosome 13"/>
</dbReference>
<proteinExistence type="predicted"/>
<gene>
    <name evidence="3" type="ORF">LDHU3_13.1520</name>
</gene>
<feature type="compositionally biased region" description="Low complexity" evidence="2">
    <location>
        <begin position="540"/>
        <end position="550"/>
    </location>
</feature>
<protein>
    <submittedName>
        <fullName evidence="3">Hypothetical_protein_conserved</fullName>
    </submittedName>
</protein>
<feature type="region of interest" description="Disordered" evidence="2">
    <location>
        <begin position="350"/>
        <end position="373"/>
    </location>
</feature>
<organism evidence="3 4">
    <name type="scientific">Leishmania donovani</name>
    <dbReference type="NCBI Taxonomy" id="5661"/>
    <lineage>
        <taxon>Eukaryota</taxon>
        <taxon>Discoba</taxon>
        <taxon>Euglenozoa</taxon>
        <taxon>Kinetoplastea</taxon>
        <taxon>Metakinetoplastina</taxon>
        <taxon>Trypanosomatida</taxon>
        <taxon>Trypanosomatidae</taxon>
        <taxon>Leishmaniinae</taxon>
        <taxon>Leishmania</taxon>
    </lineage>
</organism>
<dbReference type="VEuPathDB" id="TriTrypDB:LdCL_130017900"/>
<feature type="region of interest" description="Disordered" evidence="2">
    <location>
        <begin position="24"/>
        <end position="46"/>
    </location>
</feature>
<feature type="region of interest" description="Disordered" evidence="2">
    <location>
        <begin position="495"/>
        <end position="550"/>
    </location>
</feature>
<evidence type="ECO:0000313" key="4">
    <source>
        <dbReference type="Proteomes" id="UP000601710"/>
    </source>
</evidence>
<sequence length="1392" mass="144320">MNRRVLFASDSDDDNADAFRFAAAGAGDRAMSGTSGSRLAKDPLSAGAASQLHSASLDNDRRSTAAVQLPEPSKVTATRQNLSQLFGAGPTPLTMRGMSNSPNQPPATQAAAAGNVANGASADTGSGATEATAFFAPRFDYDGNGGTGAAGGAAAALAAATGEAGAGLITAEHAVVQAYRDSLHSGTCMLALCVPLATASAVTTSAASPPSAALRRHLREQQEAVAASNAAAGGPTLLLISSNRQVLSRVALDATDAVFSSDSLQLRQDATQPQYLTFFDIGCTGIRGASSSERSAAGGSGSGCWWTCMFPDRDKASRFLVSAYTVAQYAATLAQRTGTASTCVPSVRTLPASPPSKTDKAAASAASAAGGAPGVVRPDVPATICWQTWALRRVSRETLYCVPGSCVEEVPPSAPRTVTATDGTLWDAAAAALVGMRTGESRLVFLTPEDTRVRQPKPRTDSRRSERPGRSAPQLALNTPAVIYMTCLQAVSSPIGTPEPSTTTAAGDLAPLIPPPPAPAPATAAAATSVSVSAPPPAAEPSQAPGAASALSTNTLLQQLLLHFLQQQPQQPLPSASASERGTSQQVWESIECALTRVQVQLGSLYEKIDRLDIEAKLQHNNTELERVMRRVVGRAPQEEIAIEDSLKDREELLASIERHRHKFEEANANYQRALEAMGRLSDRAQALERDLRLQQDIWAQQRKDEAEQMRLRLVERDARHRDELERVSEERYAAGRSDGHAAGYREGRQATLLEVEGSGTGGDGGGPVVMQWREKLMAKDQEVIALQTALQDAKFRHDRDRRQLRAEIDVLTELNEKLQHLQANADVRVPEETVQQQCKRIKRTLNAVYNQVEEQLLQLSSLERRSGPGGRRSSPTVDEGNSIEGAGESLDADGSGSSGVVAVDDVLAIVTVAIRSEAQVAVTEIRSDEVRRAAANAELRARTLARRSGQHPTPASYDGHRPSTSSALLVGYGVKEEVGGPKAEHSSVAKRASTPPPLPPVHTSASQGALAGVAATVLPNVAQAASMKASVAEAAEGAAEATLHGDGHLCEGTGVARATASPVTAEEPFHYKTGTQWGDVGNGGAGSVACRPYSAPAHADPGATAAASVLSSAADGKGVSVPDVGADSLHSALSWSTTAPIAEIERDSVGARAGEALRWNAGDSADGGSRAFSSAFIATGGAADDAVAARASAELWSSPGVGEEVQRAPTPNATAANIATTSSTPTRMGADSPFTMNRARVALEVVRAGDTEKAHMTRCSTDSLSPLSSPAKQGRMTTRLPADAPASPPLSAPHSGSDDGDGTRRGDEAIGASPSGSMREAACVREPRTDASQQALPLVPPVLPSDASLVGAAADLATPSCDAQLFSSPSTALGDWQGSRLFGSPPSAGGG</sequence>
<dbReference type="EMBL" id="LR812633">
    <property type="protein sequence ID" value="CAC5428499.1"/>
    <property type="molecule type" value="Genomic_DNA"/>
</dbReference>
<feature type="region of interest" description="Disordered" evidence="2">
    <location>
        <begin position="98"/>
        <end position="123"/>
    </location>
</feature>
<dbReference type="VEuPathDB" id="TriTrypDB:LDHU3_13.1520"/>
<accession>A0A6J8F641</accession>
<reference evidence="3" key="1">
    <citation type="submission" date="2020-06" db="EMBL/GenBank/DDBJ databases">
        <authorList>
            <person name="Camacho E."/>
            <person name="Gonzalez-de la Fuente S."/>
            <person name="Rastrojo A."/>
            <person name="Peiro-Pastor R."/>
            <person name="Solana JC."/>
            <person name="Tabera L."/>
            <person name="Gamarro F."/>
            <person name="Carrasco-Ramiro F."/>
            <person name="Requena JM."/>
            <person name="Aguado B."/>
        </authorList>
    </citation>
    <scope>NUCLEOTIDE SEQUENCE</scope>
</reference>
<keyword evidence="1" id="KW-0175">Coiled coil</keyword>
<feature type="region of interest" description="Disordered" evidence="2">
    <location>
        <begin position="1253"/>
        <end position="1331"/>
    </location>
</feature>
<feature type="compositionally biased region" description="Polar residues" evidence="2">
    <location>
        <begin position="1259"/>
        <end position="1272"/>
    </location>
</feature>
<feature type="region of interest" description="Disordered" evidence="2">
    <location>
        <begin position="944"/>
        <end position="964"/>
    </location>
</feature>
<feature type="compositionally biased region" description="Polar residues" evidence="2">
    <location>
        <begin position="495"/>
        <end position="504"/>
    </location>
</feature>
<dbReference type="VEuPathDB" id="TriTrypDB:LdBPK_131240.1"/>
<feature type="compositionally biased region" description="Low complexity" evidence="2">
    <location>
        <begin position="887"/>
        <end position="898"/>
    </location>
</feature>
<feature type="compositionally biased region" description="Basic and acidic residues" evidence="2">
    <location>
        <begin position="449"/>
        <end position="469"/>
    </location>
</feature>